<protein>
    <submittedName>
        <fullName evidence="1">Uncharacterized protein</fullName>
    </submittedName>
</protein>
<proteinExistence type="predicted"/>
<comment type="caution">
    <text evidence="1">The sequence shown here is derived from an EMBL/GenBank/DDBJ whole genome shotgun (WGS) entry which is preliminary data.</text>
</comment>
<gene>
    <name evidence="1" type="ORF">S03H2_65995</name>
</gene>
<reference evidence="1" key="1">
    <citation type="journal article" date="2014" name="Front. Microbiol.">
        <title>High frequency of phylogenetically diverse reductive dehalogenase-homologous genes in deep subseafloor sedimentary metagenomes.</title>
        <authorList>
            <person name="Kawai M."/>
            <person name="Futagami T."/>
            <person name="Toyoda A."/>
            <person name="Takaki Y."/>
            <person name="Nishi S."/>
            <person name="Hori S."/>
            <person name="Arai W."/>
            <person name="Tsubouchi T."/>
            <person name="Morono Y."/>
            <person name="Uchiyama I."/>
            <person name="Ito T."/>
            <person name="Fujiyama A."/>
            <person name="Inagaki F."/>
            <person name="Takami H."/>
        </authorList>
    </citation>
    <scope>NUCLEOTIDE SEQUENCE</scope>
    <source>
        <strain evidence="1">Expedition CK06-06</strain>
    </source>
</reference>
<sequence length="58" mass="6443">MAKIFREARYYNASSFAISIVAVINEGIDWAAYIGSTTNLITSEEETIKFVAKHGCKL</sequence>
<name>X1JGR3_9ZZZZ</name>
<organism evidence="1">
    <name type="scientific">marine sediment metagenome</name>
    <dbReference type="NCBI Taxonomy" id="412755"/>
    <lineage>
        <taxon>unclassified sequences</taxon>
        <taxon>metagenomes</taxon>
        <taxon>ecological metagenomes</taxon>
    </lineage>
</organism>
<feature type="non-terminal residue" evidence="1">
    <location>
        <position position="58"/>
    </location>
</feature>
<accession>X1JGR3</accession>
<evidence type="ECO:0000313" key="1">
    <source>
        <dbReference type="EMBL" id="GAH77484.1"/>
    </source>
</evidence>
<dbReference type="AlphaFoldDB" id="X1JGR3"/>
<dbReference type="EMBL" id="BARU01043040">
    <property type="protein sequence ID" value="GAH77484.1"/>
    <property type="molecule type" value="Genomic_DNA"/>
</dbReference>